<sequence>MSGRTVPISTAVLGDEQTHPMYGGGVNYTALWNLELFVDVTPNTAQTWRASFEQFGPANYNASGPRILELDGYACAGPVPEPATLLLLSLDLTGIPGIRRKMKR</sequence>
<protein>
    <recommendedName>
        <fullName evidence="3">PEP-CTERM protein-sorting domain-containing protein</fullName>
    </recommendedName>
</protein>
<name>S6AAQ2_SULDS</name>
<reference evidence="1 2" key="1">
    <citation type="journal article" date="2012" name="Appl. Environ. Microbiol.">
        <title>Draft genome sequence of a psychrotolerant sulfur-oxidizing bacterium, Sulfuricella denitrificans skB26, and proteomic insights into cold adaptation.</title>
        <authorList>
            <person name="Watanabe T."/>
            <person name="Kojima H."/>
            <person name="Fukui M."/>
        </authorList>
    </citation>
    <scope>NUCLEOTIDE SEQUENCE [LARGE SCALE GENOMIC DNA]</scope>
    <source>
        <strain evidence="2">skB26</strain>
    </source>
</reference>
<dbReference type="HOGENOM" id="CLU_2248722_0_0_4"/>
<dbReference type="AlphaFoldDB" id="S6AAQ2"/>
<proteinExistence type="predicted"/>
<organism evidence="1 2">
    <name type="scientific">Sulfuricella denitrificans (strain DSM 22764 / NBRC 105220 / skB26)</name>
    <dbReference type="NCBI Taxonomy" id="1163617"/>
    <lineage>
        <taxon>Bacteria</taxon>
        <taxon>Pseudomonadati</taxon>
        <taxon>Pseudomonadota</taxon>
        <taxon>Betaproteobacteria</taxon>
        <taxon>Nitrosomonadales</taxon>
        <taxon>Sulfuricellaceae</taxon>
        <taxon>Sulfuricella</taxon>
    </lineage>
</organism>
<evidence type="ECO:0000313" key="1">
    <source>
        <dbReference type="EMBL" id="BAN36150.1"/>
    </source>
</evidence>
<dbReference type="Proteomes" id="UP000015559">
    <property type="component" value="Chromosome"/>
</dbReference>
<evidence type="ECO:0008006" key="3">
    <source>
        <dbReference type="Google" id="ProtNLM"/>
    </source>
</evidence>
<dbReference type="KEGG" id="sdr:SCD_n02342"/>
<keyword evidence="2" id="KW-1185">Reference proteome</keyword>
<gene>
    <name evidence="1" type="ORF">SCD_n02342</name>
</gene>
<evidence type="ECO:0000313" key="2">
    <source>
        <dbReference type="Proteomes" id="UP000015559"/>
    </source>
</evidence>
<accession>S6AAQ2</accession>
<dbReference type="EMBL" id="AP013066">
    <property type="protein sequence ID" value="BAN36150.1"/>
    <property type="molecule type" value="Genomic_DNA"/>
</dbReference>